<dbReference type="GO" id="GO:0008237">
    <property type="term" value="F:metallopeptidase activity"/>
    <property type="evidence" value="ECO:0007669"/>
    <property type="project" value="UniProtKB-KW"/>
</dbReference>
<dbReference type="InterPro" id="IPR000555">
    <property type="entry name" value="JAMM/MPN+_dom"/>
</dbReference>
<sequence>MDASASARKTFELENNVQLVADPVKDGIYAYDDNEQKMLSEAKPWRKDPNYFKKVRISAVALLKMVMHARSGGSIEVMGLMQGKIANNTFIVMDAYPLPVEGTETRVNAHEAAYEYMAQYDSLKVELQRPDNVVGWYHSHPGYGCWLSGIDVGTQMIQQAFCDPFLAIVVDPNRTISAGKVDIGAFRTYPEGYKSKDSQDSEYQTIPLSKIEDFGAHSSQYYPLGIEHFKSSLDEKLLDLLWNKYWVSTLAQSPLFTNRDYSSKQMLDLAAKIKKTEHSISLRAADRLIMASGGGGGGGGRDSQLDNIVRDSNKIASEEITGLLASVVKDRVFNGVKVERPGR</sequence>
<evidence type="ECO:0000256" key="4">
    <source>
        <dbReference type="ARBA" id="ARBA00022670"/>
    </source>
</evidence>
<evidence type="ECO:0000313" key="12">
    <source>
        <dbReference type="Proteomes" id="UP000267821"/>
    </source>
</evidence>
<dbReference type="EMBL" id="ML121527">
    <property type="protein sequence ID" value="RPB29851.1"/>
    <property type="molecule type" value="Genomic_DNA"/>
</dbReference>
<proteinExistence type="inferred from homology"/>
<evidence type="ECO:0000256" key="9">
    <source>
        <dbReference type="ARBA" id="ARBA00023049"/>
    </source>
</evidence>
<dbReference type="GO" id="GO:0008180">
    <property type="term" value="C:COP9 signalosome"/>
    <property type="evidence" value="ECO:0007669"/>
    <property type="project" value="UniProtKB-KW"/>
</dbReference>
<dbReference type="PROSITE" id="PS50249">
    <property type="entry name" value="MPN"/>
    <property type="match status" value="1"/>
</dbReference>
<dbReference type="STRING" id="1051890.A0A3N4MDA1"/>
<keyword evidence="12" id="KW-1185">Reference proteome</keyword>
<dbReference type="GO" id="GO:0046872">
    <property type="term" value="F:metal ion binding"/>
    <property type="evidence" value="ECO:0007669"/>
    <property type="project" value="UniProtKB-KW"/>
</dbReference>
<dbReference type="SUPFAM" id="SSF102712">
    <property type="entry name" value="JAB1/MPN domain"/>
    <property type="match status" value="1"/>
</dbReference>
<dbReference type="Pfam" id="PF18323">
    <property type="entry name" value="CSN5_C"/>
    <property type="match status" value="1"/>
</dbReference>
<evidence type="ECO:0000256" key="5">
    <source>
        <dbReference type="ARBA" id="ARBA00022723"/>
    </source>
</evidence>
<protein>
    <recommendedName>
        <fullName evidence="3">COP9 signalosome complex subunit 5</fullName>
    </recommendedName>
</protein>
<evidence type="ECO:0000256" key="2">
    <source>
        <dbReference type="ARBA" id="ARBA00011098"/>
    </source>
</evidence>
<reference evidence="11 12" key="1">
    <citation type="journal article" date="2018" name="Nat. Ecol. Evol.">
        <title>Pezizomycetes genomes reveal the molecular basis of ectomycorrhizal truffle lifestyle.</title>
        <authorList>
            <person name="Murat C."/>
            <person name="Payen T."/>
            <person name="Noel B."/>
            <person name="Kuo A."/>
            <person name="Morin E."/>
            <person name="Chen J."/>
            <person name="Kohler A."/>
            <person name="Krizsan K."/>
            <person name="Balestrini R."/>
            <person name="Da Silva C."/>
            <person name="Montanini B."/>
            <person name="Hainaut M."/>
            <person name="Levati E."/>
            <person name="Barry K.W."/>
            <person name="Belfiori B."/>
            <person name="Cichocki N."/>
            <person name="Clum A."/>
            <person name="Dockter R.B."/>
            <person name="Fauchery L."/>
            <person name="Guy J."/>
            <person name="Iotti M."/>
            <person name="Le Tacon F."/>
            <person name="Lindquist E.A."/>
            <person name="Lipzen A."/>
            <person name="Malagnac F."/>
            <person name="Mello A."/>
            <person name="Molinier V."/>
            <person name="Miyauchi S."/>
            <person name="Poulain J."/>
            <person name="Riccioni C."/>
            <person name="Rubini A."/>
            <person name="Sitrit Y."/>
            <person name="Splivallo R."/>
            <person name="Traeger S."/>
            <person name="Wang M."/>
            <person name="Zifcakova L."/>
            <person name="Wipf D."/>
            <person name="Zambonelli A."/>
            <person name="Paolocci F."/>
            <person name="Nowrousian M."/>
            <person name="Ottonello S."/>
            <person name="Baldrian P."/>
            <person name="Spatafora J.W."/>
            <person name="Henrissat B."/>
            <person name="Nagy L.G."/>
            <person name="Aury J.M."/>
            <person name="Wincker P."/>
            <person name="Grigoriev I.V."/>
            <person name="Bonfante P."/>
            <person name="Martin F.M."/>
        </authorList>
    </citation>
    <scope>NUCLEOTIDE SEQUENCE [LARGE SCALE GENOMIC DNA]</scope>
    <source>
        <strain evidence="11 12">ATCC MYA-4762</strain>
    </source>
</reference>
<dbReference type="InterPro" id="IPR040961">
    <property type="entry name" value="CSN5_C"/>
</dbReference>
<dbReference type="Proteomes" id="UP000267821">
    <property type="component" value="Unassembled WGS sequence"/>
</dbReference>
<evidence type="ECO:0000256" key="1">
    <source>
        <dbReference type="ARBA" id="ARBA00006008"/>
    </source>
</evidence>
<dbReference type="PANTHER" id="PTHR10410">
    <property type="entry name" value="EUKARYOTIC TRANSLATION INITIATION FACTOR 3 -RELATED"/>
    <property type="match status" value="1"/>
</dbReference>
<comment type="similarity">
    <text evidence="1">Belongs to the peptidase M67A family. CSN5 subfamily.</text>
</comment>
<dbReference type="FunFam" id="3.40.140.10:FF:000003">
    <property type="entry name" value="COP9 signalosome complex subunit 5"/>
    <property type="match status" value="1"/>
</dbReference>
<evidence type="ECO:0000256" key="8">
    <source>
        <dbReference type="ARBA" id="ARBA00022833"/>
    </source>
</evidence>
<dbReference type="InterPro" id="IPR037518">
    <property type="entry name" value="MPN"/>
</dbReference>
<name>A0A3N4MDA1_9PEZI</name>
<accession>A0A3N4MDA1</accession>
<dbReference type="Gene3D" id="3.40.140.10">
    <property type="entry name" value="Cytidine Deaminase, domain 2"/>
    <property type="match status" value="1"/>
</dbReference>
<evidence type="ECO:0000256" key="3">
    <source>
        <dbReference type="ARBA" id="ARBA00014880"/>
    </source>
</evidence>
<evidence type="ECO:0000313" key="11">
    <source>
        <dbReference type="EMBL" id="RPB29851.1"/>
    </source>
</evidence>
<keyword evidence="4" id="KW-0645">Protease</keyword>
<dbReference type="InParanoid" id="A0A3N4MDA1"/>
<keyword evidence="9" id="KW-0482">Metalloprotease</keyword>
<gene>
    <name evidence="11" type="ORF">L211DRAFT_776002</name>
</gene>
<dbReference type="Pfam" id="PF01398">
    <property type="entry name" value="JAB"/>
    <property type="match status" value="1"/>
</dbReference>
<keyword evidence="7" id="KW-0378">Hydrolase</keyword>
<dbReference type="GO" id="GO:0000338">
    <property type="term" value="P:protein deneddylation"/>
    <property type="evidence" value="ECO:0007669"/>
    <property type="project" value="UniProtKB-ARBA"/>
</dbReference>
<evidence type="ECO:0000259" key="10">
    <source>
        <dbReference type="PROSITE" id="PS50249"/>
    </source>
</evidence>
<keyword evidence="6" id="KW-0736">Signalosome</keyword>
<evidence type="ECO:0000256" key="6">
    <source>
        <dbReference type="ARBA" id="ARBA00022790"/>
    </source>
</evidence>
<dbReference type="GO" id="GO:0006508">
    <property type="term" value="P:proteolysis"/>
    <property type="evidence" value="ECO:0007669"/>
    <property type="project" value="UniProtKB-KW"/>
</dbReference>
<dbReference type="AlphaFoldDB" id="A0A3N4MDA1"/>
<dbReference type="CDD" id="cd08069">
    <property type="entry name" value="MPN_RPN11_CSN5"/>
    <property type="match status" value="1"/>
</dbReference>
<organism evidence="11 12">
    <name type="scientific">Terfezia boudieri ATCC MYA-4762</name>
    <dbReference type="NCBI Taxonomy" id="1051890"/>
    <lineage>
        <taxon>Eukaryota</taxon>
        <taxon>Fungi</taxon>
        <taxon>Dikarya</taxon>
        <taxon>Ascomycota</taxon>
        <taxon>Pezizomycotina</taxon>
        <taxon>Pezizomycetes</taxon>
        <taxon>Pezizales</taxon>
        <taxon>Pezizaceae</taxon>
        <taxon>Terfezia</taxon>
    </lineage>
</organism>
<feature type="domain" description="MPN" evidence="10">
    <location>
        <begin position="55"/>
        <end position="192"/>
    </location>
</feature>
<comment type="subunit">
    <text evidence="2">Component of the COP9 signalosome (CSN) complex.</text>
</comment>
<evidence type="ECO:0000256" key="7">
    <source>
        <dbReference type="ARBA" id="ARBA00022801"/>
    </source>
</evidence>
<keyword evidence="5" id="KW-0479">Metal-binding</keyword>
<dbReference type="OrthoDB" id="605656at2759"/>
<dbReference type="InterPro" id="IPR050242">
    <property type="entry name" value="JAMM_MPN+_peptidase_M67A"/>
</dbReference>
<keyword evidence="8" id="KW-0862">Zinc</keyword>
<dbReference type="SMART" id="SM00232">
    <property type="entry name" value="JAB_MPN"/>
    <property type="match status" value="1"/>
</dbReference>